<sequence>MKFVAKIVDNKLEIKNASKEPVFVTAVYVKFRVYVKSEELIGVEAIRNLTEEYDINRIITDNFYIPIPYKDVAEVQIKYRKNNEIELEKIEL</sequence>
<accession>A0AAT9GPL7</accession>
<dbReference type="EMBL" id="AP031322">
    <property type="protein sequence ID" value="BFH72853.1"/>
    <property type="molecule type" value="Genomic_DNA"/>
</dbReference>
<evidence type="ECO:0000313" key="1">
    <source>
        <dbReference type="EMBL" id="BFH72853.1"/>
    </source>
</evidence>
<dbReference type="AlphaFoldDB" id="A0AAT9GPL7"/>
<protein>
    <submittedName>
        <fullName evidence="1">Uncharacterized protein</fullName>
    </submittedName>
</protein>
<dbReference type="KEGG" id="sjv:SJAV_07970"/>
<dbReference type="GeneID" id="92353728"/>
<gene>
    <name evidence="1" type="ORF">SJAV_07970</name>
</gene>
<name>A0AAT9GPL7_9CREN</name>
<organism evidence="1">
    <name type="scientific">Sulfurisphaera javensis</name>
    <dbReference type="NCBI Taxonomy" id="2049879"/>
    <lineage>
        <taxon>Archaea</taxon>
        <taxon>Thermoproteota</taxon>
        <taxon>Thermoprotei</taxon>
        <taxon>Sulfolobales</taxon>
        <taxon>Sulfolobaceae</taxon>
        <taxon>Sulfurisphaera</taxon>
    </lineage>
</organism>
<dbReference type="RefSeq" id="WP_369611047.1">
    <property type="nucleotide sequence ID" value="NZ_AP031322.1"/>
</dbReference>
<reference evidence="1" key="1">
    <citation type="submission" date="2024-03" db="EMBL/GenBank/DDBJ databases">
        <title>Complete genome sequence of Sulfurisphaera javensis strain KD-1.</title>
        <authorList>
            <person name="Sakai H."/>
            <person name="Nur N."/>
            <person name="Suwanto A."/>
            <person name="Kurosawa N."/>
        </authorList>
    </citation>
    <scope>NUCLEOTIDE SEQUENCE</scope>
    <source>
        <strain evidence="1">KD-1</strain>
    </source>
</reference>
<proteinExistence type="predicted"/>